<dbReference type="PANTHER" id="PTHR43267:SF1">
    <property type="entry name" value="TRNA THREONYLCARBAMOYLADENOSINE DEHYDRATASE"/>
    <property type="match status" value="1"/>
</dbReference>
<gene>
    <name evidence="2" type="ORF">HMPREF9429_00617</name>
</gene>
<dbReference type="RefSeq" id="WP_006941507.1">
    <property type="nucleotide sequence ID" value="NZ_GL538187.1"/>
</dbReference>
<dbReference type="Gene3D" id="3.40.50.720">
    <property type="entry name" value="NAD(P)-binding Rossmann-like Domain"/>
    <property type="match status" value="1"/>
</dbReference>
<dbReference type="GO" id="GO:0061504">
    <property type="term" value="P:cyclic threonylcarbamoyladenosine biosynthetic process"/>
    <property type="evidence" value="ECO:0007669"/>
    <property type="project" value="TreeGrafter"/>
</dbReference>
<evidence type="ECO:0000259" key="1">
    <source>
        <dbReference type="Pfam" id="PF00899"/>
    </source>
</evidence>
<dbReference type="GO" id="GO:0061503">
    <property type="term" value="F:tRNA threonylcarbamoyladenosine dehydratase"/>
    <property type="evidence" value="ECO:0007669"/>
    <property type="project" value="TreeGrafter"/>
</dbReference>
<dbReference type="InterPro" id="IPR045886">
    <property type="entry name" value="ThiF/MoeB/HesA"/>
</dbReference>
<dbReference type="STRING" id="706434.HMPREF9429_00617"/>
<dbReference type="Pfam" id="PF00899">
    <property type="entry name" value="ThiF"/>
    <property type="match status" value="1"/>
</dbReference>
<keyword evidence="3" id="KW-1185">Reference proteome</keyword>
<dbReference type="GO" id="GO:0008641">
    <property type="term" value="F:ubiquitin-like modifier activating enzyme activity"/>
    <property type="evidence" value="ECO:0007669"/>
    <property type="project" value="InterPro"/>
</dbReference>
<name>E2ZAZ2_9FIRM</name>
<reference evidence="2 3" key="1">
    <citation type="submission" date="2010-08" db="EMBL/GenBank/DDBJ databases">
        <authorList>
            <person name="Weinstock G."/>
            <person name="Sodergren E."/>
            <person name="Clifton S."/>
            <person name="Fulton L."/>
            <person name="Fulton B."/>
            <person name="Courtney L."/>
            <person name="Fronick C."/>
            <person name="Harrison M."/>
            <person name="Strong C."/>
            <person name="Farmer C."/>
            <person name="Delahaunty K."/>
            <person name="Markovic C."/>
            <person name="Hall O."/>
            <person name="Minx P."/>
            <person name="Tomlinson C."/>
            <person name="Mitreva M."/>
            <person name="Hou S."/>
            <person name="Chen J."/>
            <person name="Wollam A."/>
            <person name="Pepin K.H."/>
            <person name="Johnson M."/>
            <person name="Bhonagiri V."/>
            <person name="Zhang X."/>
            <person name="Suruliraj S."/>
            <person name="Warren W."/>
            <person name="Chinwalla A."/>
            <person name="Mardis E.R."/>
            <person name="Wilson R.K."/>
        </authorList>
    </citation>
    <scope>NUCLEOTIDE SEQUENCE [LARGE SCALE GENOMIC DNA]</scope>
    <source>
        <strain evidence="2 3">F0359</strain>
    </source>
</reference>
<comment type="caution">
    <text evidence="2">The sequence shown here is derived from an EMBL/GenBank/DDBJ whole genome shotgun (WGS) entry which is preliminary data.</text>
</comment>
<protein>
    <submittedName>
        <fullName evidence="2">ThiF family protein</fullName>
    </submittedName>
</protein>
<accession>E2ZAZ2</accession>
<proteinExistence type="predicted"/>
<dbReference type="OrthoDB" id="9804150at2"/>
<dbReference type="PANTHER" id="PTHR43267">
    <property type="entry name" value="TRNA THREONYLCARBAMOYLADENOSINE DEHYDRATASE"/>
    <property type="match status" value="1"/>
</dbReference>
<dbReference type="SUPFAM" id="SSF69572">
    <property type="entry name" value="Activating enzymes of the ubiquitin-like proteins"/>
    <property type="match status" value="1"/>
</dbReference>
<evidence type="ECO:0000313" key="2">
    <source>
        <dbReference type="EMBL" id="EFQ04513.1"/>
    </source>
</evidence>
<dbReference type="eggNOG" id="COG1179">
    <property type="taxonomic scope" value="Bacteria"/>
</dbReference>
<organism evidence="2 3">
    <name type="scientific">Megasphaera micronuciformis F0359</name>
    <dbReference type="NCBI Taxonomy" id="706434"/>
    <lineage>
        <taxon>Bacteria</taxon>
        <taxon>Bacillati</taxon>
        <taxon>Bacillota</taxon>
        <taxon>Negativicutes</taxon>
        <taxon>Veillonellales</taxon>
        <taxon>Veillonellaceae</taxon>
        <taxon>Megasphaera</taxon>
    </lineage>
</organism>
<evidence type="ECO:0000313" key="3">
    <source>
        <dbReference type="Proteomes" id="UP000003195"/>
    </source>
</evidence>
<dbReference type="HOGENOM" id="CLU_013325_4_1_9"/>
<dbReference type="CDD" id="cd00755">
    <property type="entry name" value="YgdL_like"/>
    <property type="match status" value="1"/>
</dbReference>
<dbReference type="AlphaFoldDB" id="E2ZAZ2"/>
<dbReference type="Proteomes" id="UP000003195">
    <property type="component" value="Unassembled WGS sequence"/>
</dbReference>
<dbReference type="InterPro" id="IPR000594">
    <property type="entry name" value="ThiF_NAD_FAD-bd"/>
</dbReference>
<dbReference type="EMBL" id="AECS01000014">
    <property type="protein sequence ID" value="EFQ04513.1"/>
    <property type="molecule type" value="Genomic_DNA"/>
</dbReference>
<dbReference type="InterPro" id="IPR035985">
    <property type="entry name" value="Ubiquitin-activating_enz"/>
</dbReference>
<sequence>MKKEYTVRTEKLIGSDGVAALATKSVLVFGLGGVGSFTVEALVRAGIGKLTLVDKDVFDESNINRQLGALPSTVGRAKAEVMAERVRSVNPDIYVDAQVRFYLPEEDTDFIKDVNPDYIVDAVDNMTAKIAIAEKAYELGIPLISSMGAGNKLHPELFELDYIENTSVDPLAKIMRKKMKERGIRRLKVVYSKEIPVTHKIPEDSARVSPGSISFVPSVAGLIMAGAVVRDLLGIKKNKGYL</sequence>
<feature type="domain" description="THIF-type NAD/FAD binding fold" evidence="1">
    <location>
        <begin position="11"/>
        <end position="238"/>
    </location>
</feature>